<evidence type="ECO:0000256" key="7">
    <source>
        <dbReference type="RuleBase" id="RU363032"/>
    </source>
</evidence>
<dbReference type="SUPFAM" id="SSF161098">
    <property type="entry name" value="MetI-like"/>
    <property type="match status" value="1"/>
</dbReference>
<feature type="transmembrane region" description="Helical" evidence="7">
    <location>
        <begin position="25"/>
        <end position="47"/>
    </location>
</feature>
<dbReference type="GO" id="GO:0055085">
    <property type="term" value="P:transmembrane transport"/>
    <property type="evidence" value="ECO:0007669"/>
    <property type="project" value="InterPro"/>
</dbReference>
<evidence type="ECO:0000313" key="10">
    <source>
        <dbReference type="Proteomes" id="UP000253529"/>
    </source>
</evidence>
<protein>
    <submittedName>
        <fullName evidence="9">Carbohydrate ABC transporter membrane protein 2 (CUT1 family)</fullName>
    </submittedName>
</protein>
<organism evidence="9 10">
    <name type="scientific">Roseiarcus fermentans</name>
    <dbReference type="NCBI Taxonomy" id="1473586"/>
    <lineage>
        <taxon>Bacteria</taxon>
        <taxon>Pseudomonadati</taxon>
        <taxon>Pseudomonadota</taxon>
        <taxon>Alphaproteobacteria</taxon>
        <taxon>Hyphomicrobiales</taxon>
        <taxon>Roseiarcaceae</taxon>
        <taxon>Roseiarcus</taxon>
    </lineage>
</organism>
<dbReference type="RefSeq" id="WP_113888448.1">
    <property type="nucleotide sequence ID" value="NZ_QNRK01000006.1"/>
</dbReference>
<comment type="similarity">
    <text evidence="7">Belongs to the binding-protein-dependent transport system permease family.</text>
</comment>
<evidence type="ECO:0000256" key="3">
    <source>
        <dbReference type="ARBA" id="ARBA00022475"/>
    </source>
</evidence>
<accession>A0A366FNH4</accession>
<name>A0A366FNH4_9HYPH</name>
<feature type="transmembrane region" description="Helical" evidence="7">
    <location>
        <begin position="157"/>
        <end position="179"/>
    </location>
</feature>
<feature type="transmembrane region" description="Helical" evidence="7">
    <location>
        <begin position="123"/>
        <end position="145"/>
    </location>
</feature>
<feature type="transmembrane region" description="Helical" evidence="7">
    <location>
        <begin position="258"/>
        <end position="279"/>
    </location>
</feature>
<evidence type="ECO:0000256" key="1">
    <source>
        <dbReference type="ARBA" id="ARBA00004651"/>
    </source>
</evidence>
<keyword evidence="5 7" id="KW-1133">Transmembrane helix</keyword>
<dbReference type="InterPro" id="IPR035906">
    <property type="entry name" value="MetI-like_sf"/>
</dbReference>
<dbReference type="PANTHER" id="PTHR43744:SF12">
    <property type="entry name" value="ABC TRANSPORTER PERMEASE PROTEIN MG189-RELATED"/>
    <property type="match status" value="1"/>
</dbReference>
<evidence type="ECO:0000256" key="6">
    <source>
        <dbReference type="ARBA" id="ARBA00023136"/>
    </source>
</evidence>
<feature type="domain" description="ABC transmembrane type-1" evidence="8">
    <location>
        <begin position="88"/>
        <end position="279"/>
    </location>
</feature>
<evidence type="ECO:0000256" key="4">
    <source>
        <dbReference type="ARBA" id="ARBA00022692"/>
    </source>
</evidence>
<gene>
    <name evidence="9" type="ORF">DFR50_10683</name>
</gene>
<dbReference type="PANTHER" id="PTHR43744">
    <property type="entry name" value="ABC TRANSPORTER PERMEASE PROTEIN MG189-RELATED-RELATED"/>
    <property type="match status" value="1"/>
</dbReference>
<evidence type="ECO:0000259" key="8">
    <source>
        <dbReference type="PROSITE" id="PS50928"/>
    </source>
</evidence>
<feature type="transmembrane region" description="Helical" evidence="7">
    <location>
        <begin position="92"/>
        <end position="116"/>
    </location>
</feature>
<proteinExistence type="inferred from homology"/>
<sequence>MTEASPIAPPLGATLDTPAGDRRPLAGIVLFAALIVIAGAVLAPIAATALNGFKALGDLQTHPFNLPQSWIWANYWDILASVRYWQVLGNSLLIALLTVALTLALSSMAAFAFAHLKFFGDRFLLSYLQLGLLFPLATAILPLFITVRDLGLLDSYLGVVLPQVAFSLAMGVLLLRNAFRQLPAELLDAAMMDGCGYFRYFFFITLPLSGPILSTVAVISFVASWNGYLLPLVVFNSESRYPWTLGLMAYQGQYSTSWQLVLAFITLTILPAILMFLVAQRYIVAGLTAGAVKG</sequence>
<evidence type="ECO:0000256" key="2">
    <source>
        <dbReference type="ARBA" id="ARBA00022448"/>
    </source>
</evidence>
<dbReference type="GO" id="GO:0005886">
    <property type="term" value="C:plasma membrane"/>
    <property type="evidence" value="ECO:0007669"/>
    <property type="project" value="UniProtKB-SubCell"/>
</dbReference>
<dbReference type="PROSITE" id="PS50928">
    <property type="entry name" value="ABC_TM1"/>
    <property type="match status" value="1"/>
</dbReference>
<dbReference type="AlphaFoldDB" id="A0A366FNH4"/>
<evidence type="ECO:0000256" key="5">
    <source>
        <dbReference type="ARBA" id="ARBA00022989"/>
    </source>
</evidence>
<dbReference type="Pfam" id="PF00528">
    <property type="entry name" value="BPD_transp_1"/>
    <property type="match status" value="1"/>
</dbReference>
<reference evidence="9 10" key="1">
    <citation type="submission" date="2018-06" db="EMBL/GenBank/DDBJ databases">
        <title>Genomic Encyclopedia of Type Strains, Phase IV (KMG-IV): sequencing the most valuable type-strain genomes for metagenomic binning, comparative biology and taxonomic classification.</title>
        <authorList>
            <person name="Goeker M."/>
        </authorList>
    </citation>
    <scope>NUCLEOTIDE SEQUENCE [LARGE SCALE GENOMIC DNA]</scope>
    <source>
        <strain evidence="9 10">DSM 24875</strain>
    </source>
</reference>
<keyword evidence="4 7" id="KW-0812">Transmembrane</keyword>
<dbReference type="InterPro" id="IPR000515">
    <property type="entry name" value="MetI-like"/>
</dbReference>
<feature type="transmembrane region" description="Helical" evidence="7">
    <location>
        <begin position="200"/>
        <end position="223"/>
    </location>
</feature>
<keyword evidence="3" id="KW-1003">Cell membrane</keyword>
<dbReference type="EMBL" id="QNRK01000006">
    <property type="protein sequence ID" value="RBP16121.1"/>
    <property type="molecule type" value="Genomic_DNA"/>
</dbReference>
<keyword evidence="6 7" id="KW-0472">Membrane</keyword>
<comment type="subcellular location">
    <subcellularLocation>
        <location evidence="1 7">Cell membrane</location>
        <topology evidence="1 7">Multi-pass membrane protein</topology>
    </subcellularLocation>
</comment>
<dbReference type="Gene3D" id="1.10.3720.10">
    <property type="entry name" value="MetI-like"/>
    <property type="match status" value="1"/>
</dbReference>
<keyword evidence="10" id="KW-1185">Reference proteome</keyword>
<dbReference type="Proteomes" id="UP000253529">
    <property type="component" value="Unassembled WGS sequence"/>
</dbReference>
<evidence type="ECO:0000313" key="9">
    <source>
        <dbReference type="EMBL" id="RBP16121.1"/>
    </source>
</evidence>
<keyword evidence="2 7" id="KW-0813">Transport</keyword>
<comment type="caution">
    <text evidence="9">The sequence shown here is derived from an EMBL/GenBank/DDBJ whole genome shotgun (WGS) entry which is preliminary data.</text>
</comment>
<dbReference type="CDD" id="cd06261">
    <property type="entry name" value="TM_PBP2"/>
    <property type="match status" value="1"/>
</dbReference>
<dbReference type="OrthoDB" id="9815445at2"/>